<feature type="transmembrane region" description="Helical" evidence="6">
    <location>
        <begin position="204"/>
        <end position="225"/>
    </location>
</feature>
<dbReference type="RefSeq" id="WP_187783112.1">
    <property type="nucleotide sequence ID" value="NZ_JACTVA010000004.1"/>
</dbReference>
<evidence type="ECO:0000256" key="2">
    <source>
        <dbReference type="ARBA" id="ARBA00009853"/>
    </source>
</evidence>
<dbReference type="Proteomes" id="UP000626026">
    <property type="component" value="Unassembled WGS sequence"/>
</dbReference>
<dbReference type="EMBL" id="JACTVA010000004">
    <property type="protein sequence ID" value="MBC9205935.1"/>
    <property type="molecule type" value="Genomic_DNA"/>
</dbReference>
<feature type="transmembrane region" description="Helical" evidence="6">
    <location>
        <begin position="33"/>
        <end position="56"/>
    </location>
</feature>
<evidence type="ECO:0000313" key="9">
    <source>
        <dbReference type="Proteomes" id="UP000626026"/>
    </source>
</evidence>
<dbReference type="PANTHER" id="PTHR22911:SF6">
    <property type="entry name" value="SOLUTE CARRIER FAMILY 35 MEMBER G1"/>
    <property type="match status" value="1"/>
</dbReference>
<feature type="transmembrane region" description="Helical" evidence="6">
    <location>
        <begin position="176"/>
        <end position="198"/>
    </location>
</feature>
<feature type="domain" description="EamA" evidence="7">
    <location>
        <begin position="146"/>
        <end position="274"/>
    </location>
</feature>
<evidence type="ECO:0000256" key="5">
    <source>
        <dbReference type="ARBA" id="ARBA00023136"/>
    </source>
</evidence>
<name>A0ABR7RH94_9PROT</name>
<evidence type="ECO:0000259" key="7">
    <source>
        <dbReference type="Pfam" id="PF00892"/>
    </source>
</evidence>
<evidence type="ECO:0000256" key="4">
    <source>
        <dbReference type="ARBA" id="ARBA00022989"/>
    </source>
</evidence>
<gene>
    <name evidence="8" type="ORF">IBL26_03730</name>
</gene>
<keyword evidence="9" id="KW-1185">Reference proteome</keyword>
<evidence type="ECO:0000313" key="8">
    <source>
        <dbReference type="EMBL" id="MBC9205935.1"/>
    </source>
</evidence>
<organism evidence="8 9">
    <name type="scientific">Teichococcus aerophilus</name>
    <dbReference type="NCBI Taxonomy" id="1224513"/>
    <lineage>
        <taxon>Bacteria</taxon>
        <taxon>Pseudomonadati</taxon>
        <taxon>Pseudomonadota</taxon>
        <taxon>Alphaproteobacteria</taxon>
        <taxon>Acetobacterales</taxon>
        <taxon>Roseomonadaceae</taxon>
        <taxon>Roseomonas</taxon>
    </lineage>
</organism>
<reference evidence="8 9" key="1">
    <citation type="journal article" date="2013" name="Int. J. Syst. Evol. Microbiol.">
        <title>Roseomonas aerophila sp. nov., isolated from air.</title>
        <authorList>
            <person name="Kim S.J."/>
            <person name="Weon H.Y."/>
            <person name="Ahn J.H."/>
            <person name="Hong S.B."/>
            <person name="Seok S.J."/>
            <person name="Whang K.S."/>
            <person name="Kwon S.W."/>
        </authorList>
    </citation>
    <scope>NUCLEOTIDE SEQUENCE [LARGE SCALE GENOMIC DNA]</scope>
    <source>
        <strain evidence="8 9">NBRC 108923</strain>
    </source>
</reference>
<dbReference type="InterPro" id="IPR000620">
    <property type="entry name" value="EamA_dom"/>
</dbReference>
<comment type="subcellular location">
    <subcellularLocation>
        <location evidence="1">Membrane</location>
        <topology evidence="1">Multi-pass membrane protein</topology>
    </subcellularLocation>
</comment>
<dbReference type="PANTHER" id="PTHR22911">
    <property type="entry name" value="ACYL-MALONYL CONDENSING ENZYME-RELATED"/>
    <property type="match status" value="1"/>
</dbReference>
<feature type="transmembrane region" description="Helical" evidence="6">
    <location>
        <begin position="145"/>
        <end position="164"/>
    </location>
</feature>
<feature type="transmembrane region" description="Helical" evidence="6">
    <location>
        <begin position="68"/>
        <end position="85"/>
    </location>
</feature>
<comment type="caution">
    <text evidence="8">The sequence shown here is derived from an EMBL/GenBank/DDBJ whole genome shotgun (WGS) entry which is preliminary data.</text>
</comment>
<protein>
    <submittedName>
        <fullName evidence="8">DMT family transporter</fullName>
    </submittedName>
</protein>
<evidence type="ECO:0000256" key="6">
    <source>
        <dbReference type="SAM" id="Phobius"/>
    </source>
</evidence>
<keyword evidence="4 6" id="KW-1133">Transmembrane helix</keyword>
<feature type="domain" description="EamA" evidence="7">
    <location>
        <begin position="6"/>
        <end position="136"/>
    </location>
</feature>
<keyword evidence="5 6" id="KW-0472">Membrane</keyword>
<comment type="similarity">
    <text evidence="2">Belongs to the drug/metabolite transporter (DMT) superfamily. 10 TMS drug/metabolite exporter (DME) (TC 2.A.7.3) family.</text>
</comment>
<feature type="transmembrane region" description="Helical" evidence="6">
    <location>
        <begin position="91"/>
        <end position="110"/>
    </location>
</feature>
<sequence length="286" mass="30424">MNPMLRAVLLAIAAAFLFNLETTLVKLMDGVPVATIVLARSVGQLAWVAPLLLATGPDLFRTRQMPMQALRGLLSIICWGLYYIGFLHLTLATATVLAFTSVLFITALAGPLLGEQVGWRRWSATLVGFAGVLLVARPGTLQIGWPLLASLLSALFSAGIAITTRKLARTERTGTIMLYIGLFTTAGTLPFAWGGLAWHGWENSLLLAAMALLGPAGMHLWITSLRLADASALAPISYVRLVFAATAGVVLFNEAIDGWLIAGATLIIGSAIYITKRGAAKARRNA</sequence>
<dbReference type="Pfam" id="PF00892">
    <property type="entry name" value="EamA"/>
    <property type="match status" value="2"/>
</dbReference>
<dbReference type="InterPro" id="IPR037185">
    <property type="entry name" value="EmrE-like"/>
</dbReference>
<dbReference type="SUPFAM" id="SSF103481">
    <property type="entry name" value="Multidrug resistance efflux transporter EmrE"/>
    <property type="match status" value="2"/>
</dbReference>
<keyword evidence="3 6" id="KW-0812">Transmembrane</keyword>
<evidence type="ECO:0000256" key="3">
    <source>
        <dbReference type="ARBA" id="ARBA00022692"/>
    </source>
</evidence>
<proteinExistence type="inferred from homology"/>
<feature type="transmembrane region" description="Helical" evidence="6">
    <location>
        <begin position="258"/>
        <end position="275"/>
    </location>
</feature>
<evidence type="ECO:0000256" key="1">
    <source>
        <dbReference type="ARBA" id="ARBA00004141"/>
    </source>
</evidence>
<accession>A0ABR7RH94</accession>
<feature type="transmembrane region" description="Helical" evidence="6">
    <location>
        <begin position="232"/>
        <end position="252"/>
    </location>
</feature>
<feature type="transmembrane region" description="Helical" evidence="6">
    <location>
        <begin position="122"/>
        <end position="139"/>
    </location>
</feature>